<protein>
    <recommendedName>
        <fullName evidence="4">Yip1 domain-containing protein</fullName>
    </recommendedName>
</protein>
<keyword evidence="1" id="KW-0812">Transmembrane</keyword>
<evidence type="ECO:0000256" key="1">
    <source>
        <dbReference type="SAM" id="Phobius"/>
    </source>
</evidence>
<dbReference type="PATRIC" id="fig|1123384.7.peg.756"/>
<dbReference type="AlphaFoldDB" id="A0A0X1KTY4"/>
<accession>A0A0X1KTY4</accession>
<feature type="transmembrane region" description="Helical" evidence="1">
    <location>
        <begin position="44"/>
        <end position="68"/>
    </location>
</feature>
<organism evidence="2 3">
    <name type="scientific">Pseudothermotoga hypogea DSM 11164 = NBRC 106472</name>
    <dbReference type="NCBI Taxonomy" id="1123384"/>
    <lineage>
        <taxon>Bacteria</taxon>
        <taxon>Thermotogati</taxon>
        <taxon>Thermotogota</taxon>
        <taxon>Thermotogae</taxon>
        <taxon>Thermotogales</taxon>
        <taxon>Thermotogaceae</taxon>
        <taxon>Pseudothermotoga</taxon>
    </lineage>
</organism>
<dbReference type="STRING" id="1123384.AJ81_03865"/>
<name>A0A0X1KTY4_9THEM</name>
<feature type="transmembrane region" description="Helical" evidence="1">
    <location>
        <begin position="114"/>
        <end position="131"/>
    </location>
</feature>
<dbReference type="PaxDb" id="1123384-AJ81_03865"/>
<feature type="transmembrane region" description="Helical" evidence="1">
    <location>
        <begin position="143"/>
        <end position="162"/>
    </location>
</feature>
<evidence type="ECO:0000313" key="3">
    <source>
        <dbReference type="Proteomes" id="UP000077469"/>
    </source>
</evidence>
<sequence>MIALRENVLKFSRSKGLIKTLSFAIFGLVAFSKPAREIDPLNALLSFSMGLFFGGFYQLFLVGFIKLFNRDLKQKYDKKAVKRAAQNGLVYFFPFAVVSFVARFFLGWSLVTPLFSSALVVCAFAAANSVNSLREKPKVANTIVAFVVSSIFAVLWIYYSAFAARLPLYAEGGIKLLYVFLTNFFKT</sequence>
<keyword evidence="1" id="KW-1133">Transmembrane helix</keyword>
<dbReference type="EMBL" id="CP007141">
    <property type="protein sequence ID" value="AJC74693.1"/>
    <property type="molecule type" value="Genomic_DNA"/>
</dbReference>
<reference evidence="2 3" key="1">
    <citation type="submission" date="2014-01" db="EMBL/GenBank/DDBJ databases">
        <title>Genome sequencing of Thermotog hypogea.</title>
        <authorList>
            <person name="Zhang X."/>
            <person name="Alvare G."/>
            <person name="Fristensky B."/>
            <person name="Chen L."/>
            <person name="Suen T."/>
            <person name="Chen Q."/>
            <person name="Ma K."/>
        </authorList>
    </citation>
    <scope>NUCLEOTIDE SEQUENCE [LARGE SCALE GENOMIC DNA]</scope>
    <source>
        <strain evidence="2 3">DSM 11164</strain>
    </source>
</reference>
<feature type="transmembrane region" description="Helical" evidence="1">
    <location>
        <begin position="89"/>
        <end position="108"/>
    </location>
</feature>
<keyword evidence="3" id="KW-1185">Reference proteome</keyword>
<evidence type="ECO:0008006" key="4">
    <source>
        <dbReference type="Google" id="ProtNLM"/>
    </source>
</evidence>
<dbReference type="KEGG" id="phy:AJ81_03865"/>
<keyword evidence="1" id="KW-0472">Membrane</keyword>
<dbReference type="Proteomes" id="UP000077469">
    <property type="component" value="Chromosome"/>
</dbReference>
<feature type="transmembrane region" description="Helical" evidence="1">
    <location>
        <begin position="16"/>
        <end position="32"/>
    </location>
</feature>
<evidence type="ECO:0000313" key="2">
    <source>
        <dbReference type="EMBL" id="AJC74693.1"/>
    </source>
</evidence>
<gene>
    <name evidence="2" type="ORF">AJ81_03865</name>
</gene>
<proteinExistence type="predicted"/>